<keyword evidence="2" id="KW-0812">Transmembrane</keyword>
<evidence type="ECO:0000313" key="3">
    <source>
        <dbReference type="EMBL" id="KAK8085374.1"/>
    </source>
</evidence>
<evidence type="ECO:0000256" key="1">
    <source>
        <dbReference type="SAM" id="MobiDB-lite"/>
    </source>
</evidence>
<gene>
    <name evidence="3" type="ORF">PG997_006645</name>
</gene>
<proteinExistence type="predicted"/>
<name>A0ABR1WPC2_9PEZI</name>
<evidence type="ECO:0000256" key="2">
    <source>
        <dbReference type="SAM" id="Phobius"/>
    </source>
</evidence>
<comment type="caution">
    <text evidence="3">The sequence shown here is derived from an EMBL/GenBank/DDBJ whole genome shotgun (WGS) entry which is preliminary data.</text>
</comment>
<dbReference type="Proteomes" id="UP001433268">
    <property type="component" value="Unassembled WGS sequence"/>
</dbReference>
<accession>A0ABR1WPC2</accession>
<organism evidence="3 4">
    <name type="scientific">Apiospora hydei</name>
    <dbReference type="NCBI Taxonomy" id="1337664"/>
    <lineage>
        <taxon>Eukaryota</taxon>
        <taxon>Fungi</taxon>
        <taxon>Dikarya</taxon>
        <taxon>Ascomycota</taxon>
        <taxon>Pezizomycotina</taxon>
        <taxon>Sordariomycetes</taxon>
        <taxon>Xylariomycetidae</taxon>
        <taxon>Amphisphaeriales</taxon>
        <taxon>Apiosporaceae</taxon>
        <taxon>Apiospora</taxon>
    </lineage>
</organism>
<reference evidence="3 4" key="1">
    <citation type="submission" date="2023-01" db="EMBL/GenBank/DDBJ databases">
        <title>Analysis of 21 Apiospora genomes using comparative genomics revels a genus with tremendous synthesis potential of carbohydrate active enzymes and secondary metabolites.</title>
        <authorList>
            <person name="Sorensen T."/>
        </authorList>
    </citation>
    <scope>NUCLEOTIDE SEQUENCE [LARGE SCALE GENOMIC DNA]</scope>
    <source>
        <strain evidence="3 4">CBS 114990</strain>
    </source>
</reference>
<dbReference type="RefSeq" id="XP_066669883.1">
    <property type="nucleotide sequence ID" value="XM_066810960.1"/>
</dbReference>
<feature type="transmembrane region" description="Helical" evidence="2">
    <location>
        <begin position="20"/>
        <end position="40"/>
    </location>
</feature>
<keyword evidence="2" id="KW-0472">Membrane</keyword>
<keyword evidence="4" id="KW-1185">Reference proteome</keyword>
<protein>
    <submittedName>
        <fullName evidence="3">Uncharacterized protein</fullName>
    </submittedName>
</protein>
<keyword evidence="2" id="KW-1133">Transmembrane helix</keyword>
<feature type="region of interest" description="Disordered" evidence="1">
    <location>
        <begin position="102"/>
        <end position="124"/>
    </location>
</feature>
<dbReference type="EMBL" id="JAQQWN010000005">
    <property type="protein sequence ID" value="KAK8085374.1"/>
    <property type="molecule type" value="Genomic_DNA"/>
</dbReference>
<sequence>MDQGGDQPSTTDTVSAVGTWLAAGLAVIALIGIVGPLLVWRARKSERNQAINALDQGGAESFGYVGGGLWAGRQVHLLRQVSGPLLQNEPFLGRKMNFNYEATSSPSPAKPSPPSPQSLGPLPRFWPWRKKAEPGCRPQPSGESADWVQFGSLVEAYGFPMSKGDSLIIEDGRAWLPVHTSWLLLMGLIGRFGPWQDKGRQPVIIARGTASNQARVKPPNWKGTRDPDRQRVRPWEISQAPWEDTRDHRAMDDITYKSIYGLNGTLFTSSQNQRDTEHQSRVFFSRHRADRTGQLSQDKYGIDMLFWMAVGCLPANSGVVICLADVQDVPVLRTQRNQHVEIIGPSSTMPPLGLYTRPLQTRQGYAQFETWDDEDSSAESSEAATIYKEHHLKRKHARYVAQRPGDPPPATPIAAYHPRAFQLVPWDERSSELARFAAVIQADTAKLQVLSFRETALTEESLRAIREATHGYEMDRGSDWLHLGDARYINRSDGQLIAHALLSMDLSPHGYLMSLEWSYCRSIFCRPAQVLPQLLFLALSNVDALGLSDELKERLEIAMSRFYDLCRPASRTRMYFDALYQLDAALQEATQEMGGSIIVDLGAGFIEVPTVLNFIAKFPIEVGVLFADVDVIDRSGSVRLPLGCVALVFLRAALRSAMLHSALDSEPLFKAVTKLDRSVLMG</sequence>
<evidence type="ECO:0000313" key="4">
    <source>
        <dbReference type="Proteomes" id="UP001433268"/>
    </source>
</evidence>
<feature type="region of interest" description="Disordered" evidence="1">
    <location>
        <begin position="211"/>
        <end position="230"/>
    </location>
</feature>
<dbReference type="GeneID" id="92044020"/>